<dbReference type="InterPro" id="IPR013325">
    <property type="entry name" value="RNA_pol_sigma_r2"/>
</dbReference>
<dbReference type="KEGG" id="mgin:FRZ54_07475"/>
<dbReference type="CDD" id="cd06171">
    <property type="entry name" value="Sigma70_r4"/>
    <property type="match status" value="1"/>
</dbReference>
<dbReference type="SUPFAM" id="SSF88659">
    <property type="entry name" value="Sigma3 and sigma4 domains of RNA polymerase sigma factors"/>
    <property type="match status" value="1"/>
</dbReference>
<dbReference type="OrthoDB" id="799938at2"/>
<evidence type="ECO:0000313" key="8">
    <source>
        <dbReference type="Proteomes" id="UP000321479"/>
    </source>
</evidence>
<keyword evidence="2" id="KW-0805">Transcription regulation</keyword>
<dbReference type="InterPro" id="IPR039425">
    <property type="entry name" value="RNA_pol_sigma-70-like"/>
</dbReference>
<feature type="domain" description="RNA polymerase sigma factor 70 region 4 type 2" evidence="6">
    <location>
        <begin position="128"/>
        <end position="173"/>
    </location>
</feature>
<sequence length="203" mass="23595">MEPKATYSPEAEPQLLLQAAQGGREAYAVLYQYYLPRLYKYLYGIIRSKEETEEILQDIFLKLWEKKEDLSTVKTLNSYLFRIARNKLMNHYDHQKVRQKAADYIGQQDETSGCTAEDQYIYKQYNEVVQKALSSLPPKRRQVFEMSTQQDLSYDQIAEELNISKSMVKKQFYAANSYVKEYLQLHAGLTTSIAIAAGALFIK</sequence>
<comment type="similarity">
    <text evidence="1">Belongs to the sigma-70 factor family. ECF subfamily.</text>
</comment>
<keyword evidence="3" id="KW-0731">Sigma factor</keyword>
<evidence type="ECO:0000256" key="2">
    <source>
        <dbReference type="ARBA" id="ARBA00023015"/>
    </source>
</evidence>
<dbReference type="NCBIfam" id="TIGR02937">
    <property type="entry name" value="sigma70-ECF"/>
    <property type="match status" value="1"/>
</dbReference>
<dbReference type="RefSeq" id="WP_147031009.1">
    <property type="nucleotide sequence ID" value="NZ_CP042436.1"/>
</dbReference>
<dbReference type="InterPro" id="IPR013249">
    <property type="entry name" value="RNA_pol_sigma70_r4_t2"/>
</dbReference>
<dbReference type="Proteomes" id="UP000321479">
    <property type="component" value="Chromosome"/>
</dbReference>
<dbReference type="SUPFAM" id="SSF88946">
    <property type="entry name" value="Sigma2 domain of RNA polymerase sigma factors"/>
    <property type="match status" value="1"/>
</dbReference>
<dbReference type="Pfam" id="PF04542">
    <property type="entry name" value="Sigma70_r2"/>
    <property type="match status" value="1"/>
</dbReference>
<evidence type="ECO:0000256" key="1">
    <source>
        <dbReference type="ARBA" id="ARBA00010641"/>
    </source>
</evidence>
<evidence type="ECO:0000256" key="4">
    <source>
        <dbReference type="ARBA" id="ARBA00023163"/>
    </source>
</evidence>
<dbReference type="InterPro" id="IPR007627">
    <property type="entry name" value="RNA_pol_sigma70_r2"/>
</dbReference>
<dbReference type="PANTHER" id="PTHR43133">
    <property type="entry name" value="RNA POLYMERASE ECF-TYPE SIGMA FACTO"/>
    <property type="match status" value="1"/>
</dbReference>
<evidence type="ECO:0000259" key="5">
    <source>
        <dbReference type="Pfam" id="PF04542"/>
    </source>
</evidence>
<proteinExistence type="inferred from homology"/>
<dbReference type="Gene3D" id="1.10.10.10">
    <property type="entry name" value="Winged helix-like DNA-binding domain superfamily/Winged helix DNA-binding domain"/>
    <property type="match status" value="1"/>
</dbReference>
<dbReference type="GO" id="GO:0016987">
    <property type="term" value="F:sigma factor activity"/>
    <property type="evidence" value="ECO:0007669"/>
    <property type="project" value="UniProtKB-KW"/>
</dbReference>
<keyword evidence="8" id="KW-1185">Reference proteome</keyword>
<evidence type="ECO:0000259" key="6">
    <source>
        <dbReference type="Pfam" id="PF08281"/>
    </source>
</evidence>
<accession>A0A5B8UU33</accession>
<dbReference type="GO" id="GO:0006352">
    <property type="term" value="P:DNA-templated transcription initiation"/>
    <property type="evidence" value="ECO:0007669"/>
    <property type="project" value="InterPro"/>
</dbReference>
<evidence type="ECO:0000313" key="7">
    <source>
        <dbReference type="EMBL" id="QEC62432.1"/>
    </source>
</evidence>
<dbReference type="GO" id="GO:0003677">
    <property type="term" value="F:DNA binding"/>
    <property type="evidence" value="ECO:0007669"/>
    <property type="project" value="InterPro"/>
</dbReference>
<evidence type="ECO:0000256" key="3">
    <source>
        <dbReference type="ARBA" id="ARBA00023082"/>
    </source>
</evidence>
<organism evidence="7 8">
    <name type="scientific">Mucilaginibacter ginsenosidivorans</name>
    <dbReference type="NCBI Taxonomy" id="398053"/>
    <lineage>
        <taxon>Bacteria</taxon>
        <taxon>Pseudomonadati</taxon>
        <taxon>Bacteroidota</taxon>
        <taxon>Sphingobacteriia</taxon>
        <taxon>Sphingobacteriales</taxon>
        <taxon>Sphingobacteriaceae</taxon>
        <taxon>Mucilaginibacter</taxon>
    </lineage>
</organism>
<name>A0A5B8UU33_9SPHI</name>
<dbReference type="Pfam" id="PF08281">
    <property type="entry name" value="Sigma70_r4_2"/>
    <property type="match status" value="1"/>
</dbReference>
<dbReference type="AlphaFoldDB" id="A0A5B8UU33"/>
<reference evidence="7 8" key="1">
    <citation type="journal article" date="2017" name="Curr. Microbiol.">
        <title>Mucilaginibacter ginsenosidivorans sp. nov., Isolated from Soil of Ginseng Field.</title>
        <authorList>
            <person name="Kim M.M."/>
            <person name="Siddiqi M.Z."/>
            <person name="Im W.T."/>
        </authorList>
    </citation>
    <scope>NUCLEOTIDE SEQUENCE [LARGE SCALE GENOMIC DNA]</scope>
    <source>
        <strain evidence="7 8">Gsoil 3017</strain>
    </source>
</reference>
<dbReference type="InterPro" id="IPR014327">
    <property type="entry name" value="RNA_pol_sigma70_bacteroid"/>
</dbReference>
<dbReference type="PANTHER" id="PTHR43133:SF46">
    <property type="entry name" value="RNA POLYMERASE SIGMA-70 FACTOR ECF SUBFAMILY"/>
    <property type="match status" value="1"/>
</dbReference>
<keyword evidence="4" id="KW-0804">Transcription</keyword>
<feature type="domain" description="RNA polymerase sigma-70 region 2" evidence="5">
    <location>
        <begin position="30"/>
        <end position="95"/>
    </location>
</feature>
<dbReference type="Gene3D" id="1.10.1740.10">
    <property type="match status" value="1"/>
</dbReference>
<dbReference type="InterPro" id="IPR013324">
    <property type="entry name" value="RNA_pol_sigma_r3/r4-like"/>
</dbReference>
<dbReference type="InterPro" id="IPR014284">
    <property type="entry name" value="RNA_pol_sigma-70_dom"/>
</dbReference>
<gene>
    <name evidence="7" type="ORF">FRZ54_07475</name>
</gene>
<dbReference type="NCBIfam" id="TIGR02985">
    <property type="entry name" value="Sig70_bacteroi1"/>
    <property type="match status" value="1"/>
</dbReference>
<protein>
    <submittedName>
        <fullName evidence="7">RNA polymerase sigma-70 factor</fullName>
    </submittedName>
</protein>
<dbReference type="EMBL" id="CP042436">
    <property type="protein sequence ID" value="QEC62432.1"/>
    <property type="molecule type" value="Genomic_DNA"/>
</dbReference>
<dbReference type="InterPro" id="IPR036388">
    <property type="entry name" value="WH-like_DNA-bd_sf"/>
</dbReference>